<dbReference type="EMBL" id="JAMYRI010000005">
    <property type="protein sequence ID" value="MER9284533.1"/>
    <property type="molecule type" value="Genomic_DNA"/>
</dbReference>
<proteinExistence type="predicted"/>
<gene>
    <name evidence="1" type="ORF">NKI81_11270</name>
</gene>
<reference evidence="1 2" key="1">
    <citation type="journal article" date="2024" name="Proc. Natl. Acad. Sci. U.S.A.">
        <title>The evolutionary genomics of adaptation to stress in wild rhizobium bacteria.</title>
        <authorList>
            <person name="Kehlet-Delgado H."/>
            <person name="Montoya A.P."/>
            <person name="Jensen K.T."/>
            <person name="Wendlandt C.E."/>
            <person name="Dexheimer C."/>
            <person name="Roberts M."/>
            <person name="Torres Martinez L."/>
            <person name="Friesen M.L."/>
            <person name="Griffitts J.S."/>
            <person name="Porter S.S."/>
        </authorList>
    </citation>
    <scope>NUCLEOTIDE SEQUENCE [LARGE SCALE GENOMIC DNA]</scope>
    <source>
        <strain evidence="1 2">M0468</strain>
    </source>
</reference>
<accession>A0ACC6SXR5</accession>
<comment type="caution">
    <text evidence="1">The sequence shown here is derived from an EMBL/GenBank/DDBJ whole genome shotgun (WGS) entry which is preliminary data.</text>
</comment>
<dbReference type="Proteomes" id="UP001480082">
    <property type="component" value="Unassembled WGS sequence"/>
</dbReference>
<sequence>MSVAGRAAPRRTVSGDQDHNAGGEFFAGLAARKAAARLLAAVIDARTPLDGLTDHENGHPQYKALDLRDRGLVRAILVTALRYRMTIAGLLARRLEKPLPPNATALSHILHVAAAQILFLDIPDSAAVDLAVTHAKSDPRTQRFSGLVNGVLRTLARAKESELPAALAAADEAPKWFSDRLKAAYGAEKARQILASHRHEAPVDFSVKADPELWAEKLGGIVLPTGTVRVEKLAGAVTELPGFAEGAWWVQDAAASLPARLFGDVSGLRVADLCAAPGGKTAQLILAGAKVTALDTSKNRLARLTRNLARLGLSAEIVQADLLKYEPAELFDGVLLDAPCSSTGTVRRHPDVPWTKTAADVEKLADLQRRLLARAVMLVRPGGRIVFSNCSLDPREGEELCRAFLVDNPGVTTDPVRPGEFACLDPFLISDGALRTTPADMVLDAPAISGLDGFYAARMRRVG</sequence>
<keyword evidence="2" id="KW-1185">Reference proteome</keyword>
<protein>
    <submittedName>
        <fullName evidence="1">MFS transporter</fullName>
    </submittedName>
</protein>
<name>A0ACC6SXR5_9HYPH</name>
<evidence type="ECO:0000313" key="2">
    <source>
        <dbReference type="Proteomes" id="UP001480082"/>
    </source>
</evidence>
<organism evidence="1 2">
    <name type="scientific">Mesorhizobium australicum</name>
    <dbReference type="NCBI Taxonomy" id="536018"/>
    <lineage>
        <taxon>Bacteria</taxon>
        <taxon>Pseudomonadati</taxon>
        <taxon>Pseudomonadota</taxon>
        <taxon>Alphaproteobacteria</taxon>
        <taxon>Hyphomicrobiales</taxon>
        <taxon>Phyllobacteriaceae</taxon>
        <taxon>Mesorhizobium</taxon>
    </lineage>
</organism>
<evidence type="ECO:0000313" key="1">
    <source>
        <dbReference type="EMBL" id="MER9284533.1"/>
    </source>
</evidence>